<dbReference type="OrthoDB" id="9803631at2"/>
<dbReference type="Proteomes" id="UP000465601">
    <property type="component" value="Unassembled WGS sequence"/>
</dbReference>
<dbReference type="InterPro" id="IPR003667">
    <property type="entry name" value="NqrDE/RnfAE"/>
</dbReference>
<feature type="transmembrane region" description="Helical" evidence="8">
    <location>
        <begin position="6"/>
        <end position="28"/>
    </location>
</feature>
<feature type="transmembrane region" description="Helical" evidence="8">
    <location>
        <begin position="168"/>
        <end position="192"/>
    </location>
</feature>
<keyword evidence="8" id="KW-1003">Cell membrane</keyword>
<feature type="transmembrane region" description="Helical" evidence="8">
    <location>
        <begin position="132"/>
        <end position="156"/>
    </location>
</feature>
<dbReference type="NCBIfam" id="NF003481">
    <property type="entry name" value="PRK05151.1"/>
    <property type="match status" value="1"/>
</dbReference>
<feature type="transmembrane region" description="Helical" evidence="8">
    <location>
        <begin position="106"/>
        <end position="126"/>
    </location>
</feature>
<keyword evidence="3 8" id="KW-0812">Transmembrane</keyword>
<comment type="caution">
    <text evidence="9">The sequence shown here is derived from an EMBL/GenBank/DDBJ whole genome shotgun (WGS) entry which is preliminary data.</text>
</comment>
<dbReference type="PIRSF" id="PIRSF006102">
    <property type="entry name" value="NQR_DE"/>
    <property type="match status" value="1"/>
</dbReference>
<comment type="subunit">
    <text evidence="8">The complex is composed of six subunits: RnfA, RnfB, RnfC, RnfD, RnfE and RnfG.</text>
</comment>
<reference evidence="9 10" key="1">
    <citation type="submission" date="2019-10" db="EMBL/GenBank/DDBJ databases">
        <title>Alkaliphilus serpentinus sp. nov. and Alkaliphilus pronyensis sp. nov., two novel anaerobic alkaliphilic species isolated from the serpentinized-hosted hydrothermal field of the Prony Bay (New Caledonia).</title>
        <authorList>
            <person name="Postec A."/>
        </authorList>
    </citation>
    <scope>NUCLEOTIDE SEQUENCE [LARGE SCALE GENOMIC DNA]</scope>
    <source>
        <strain evidence="9 10">LacT</strain>
    </source>
</reference>
<name>A0A833HQ08_9FIRM</name>
<gene>
    <name evidence="9" type="primary">rsxA</name>
    <name evidence="8" type="synonym">rnfA</name>
    <name evidence="9" type="ORF">F8153_04520</name>
</gene>
<keyword evidence="6 8" id="KW-1133">Transmembrane helix</keyword>
<dbReference type="EMBL" id="WBZB01000013">
    <property type="protein sequence ID" value="KAB3531448.1"/>
    <property type="molecule type" value="Genomic_DNA"/>
</dbReference>
<dbReference type="EC" id="7.-.-.-" evidence="8"/>
<evidence type="ECO:0000256" key="6">
    <source>
        <dbReference type="ARBA" id="ARBA00022989"/>
    </source>
</evidence>
<dbReference type="InterPro" id="IPR011293">
    <property type="entry name" value="Ion_transpt_RnfA/RsxA"/>
</dbReference>
<evidence type="ECO:0000256" key="5">
    <source>
        <dbReference type="ARBA" id="ARBA00022982"/>
    </source>
</evidence>
<accession>A0A833HQ08</accession>
<keyword evidence="7 8" id="KW-0472">Membrane</keyword>
<evidence type="ECO:0000256" key="7">
    <source>
        <dbReference type="ARBA" id="ARBA00023136"/>
    </source>
</evidence>
<dbReference type="AlphaFoldDB" id="A0A833HQ08"/>
<dbReference type="GO" id="GO:0005886">
    <property type="term" value="C:plasma membrane"/>
    <property type="evidence" value="ECO:0007669"/>
    <property type="project" value="UniProtKB-SubCell"/>
</dbReference>
<protein>
    <recommendedName>
        <fullName evidence="8">Ion-translocating oxidoreductase complex subunit A</fullName>
        <ecNumber evidence="8">7.-.-.-</ecNumber>
    </recommendedName>
    <alternativeName>
        <fullName evidence="8">Rnf electron transport complex subunit A</fullName>
    </alternativeName>
</protein>
<proteinExistence type="inferred from homology"/>
<keyword evidence="5 8" id="KW-0249">Electron transport</keyword>
<dbReference type="RefSeq" id="WP_151865176.1">
    <property type="nucleotide sequence ID" value="NZ_WBZB01000013.1"/>
</dbReference>
<keyword evidence="4 8" id="KW-1278">Translocase</keyword>
<keyword evidence="2 8" id="KW-0813">Transport</keyword>
<dbReference type="PANTHER" id="PTHR30335:SF0">
    <property type="entry name" value="ION-TRANSLOCATING OXIDOREDUCTASE COMPLEX SUBUNIT A"/>
    <property type="match status" value="1"/>
</dbReference>
<feature type="transmembrane region" description="Helical" evidence="8">
    <location>
        <begin position="73"/>
        <end position="94"/>
    </location>
</feature>
<comment type="subcellular location">
    <subcellularLocation>
        <location evidence="8">Cell membrane</location>
        <topology evidence="8">Multi-pass membrane protein</topology>
    </subcellularLocation>
    <subcellularLocation>
        <location evidence="1">Endomembrane system</location>
        <topology evidence="1">Multi-pass membrane protein</topology>
    </subcellularLocation>
</comment>
<organism evidence="9 10">
    <name type="scientific">Alkaliphilus serpentinus</name>
    <dbReference type="NCBI Taxonomy" id="1482731"/>
    <lineage>
        <taxon>Bacteria</taxon>
        <taxon>Bacillati</taxon>
        <taxon>Bacillota</taxon>
        <taxon>Clostridia</taxon>
        <taxon>Peptostreptococcales</taxon>
        <taxon>Natronincolaceae</taxon>
        <taxon>Alkaliphilus</taxon>
    </lineage>
</organism>
<evidence type="ECO:0000256" key="4">
    <source>
        <dbReference type="ARBA" id="ARBA00022967"/>
    </source>
</evidence>
<dbReference type="GO" id="GO:0022900">
    <property type="term" value="P:electron transport chain"/>
    <property type="evidence" value="ECO:0007669"/>
    <property type="project" value="UniProtKB-UniRule"/>
</dbReference>
<evidence type="ECO:0000256" key="1">
    <source>
        <dbReference type="ARBA" id="ARBA00004127"/>
    </source>
</evidence>
<keyword evidence="10" id="KW-1185">Reference proteome</keyword>
<sequence length="193" mass="20694">MSVTSIFLLLVSSILVNNFVLSRFLGICPFLGVSKQVETAFGMGMAVTFVMAMAALITYIIQVAILENLGLEYLQTIAFILVIAALVQFVEMVIEKTSPTLYQSLGVYLPLITTNCAVLGLAILNIQEKLNLISSVVHGIGAALGFTLAIVLFAAIREKIELYNVPEVFKGFPIALITAGLMSLAFLGFAGLV</sequence>
<evidence type="ECO:0000256" key="3">
    <source>
        <dbReference type="ARBA" id="ARBA00022692"/>
    </source>
</evidence>
<dbReference type="HAMAP" id="MF_00459">
    <property type="entry name" value="RsxA_RnfA"/>
    <property type="match status" value="1"/>
</dbReference>
<evidence type="ECO:0000256" key="2">
    <source>
        <dbReference type="ARBA" id="ARBA00022448"/>
    </source>
</evidence>
<comment type="function">
    <text evidence="8">Part of a membrane-bound complex that couples electron transfer with translocation of ions across the membrane.</text>
</comment>
<dbReference type="NCBIfam" id="TIGR01943">
    <property type="entry name" value="rnfA"/>
    <property type="match status" value="1"/>
</dbReference>
<dbReference type="PANTHER" id="PTHR30335">
    <property type="entry name" value="INTEGRAL MEMBRANE PROTEIN OF SOXR-REDUCING COMPLEX"/>
    <property type="match status" value="1"/>
</dbReference>
<evidence type="ECO:0000313" key="9">
    <source>
        <dbReference type="EMBL" id="KAB3531448.1"/>
    </source>
</evidence>
<comment type="similarity">
    <text evidence="8">Belongs to the NqrDE/RnfAE family.</text>
</comment>
<dbReference type="InterPro" id="IPR050133">
    <property type="entry name" value="NqrDE/RnfAE_oxidrdctase"/>
</dbReference>
<feature type="transmembrane region" description="Helical" evidence="8">
    <location>
        <begin position="40"/>
        <end position="61"/>
    </location>
</feature>
<evidence type="ECO:0000313" key="10">
    <source>
        <dbReference type="Proteomes" id="UP000465601"/>
    </source>
</evidence>
<evidence type="ECO:0000256" key="8">
    <source>
        <dbReference type="HAMAP-Rule" id="MF_00459"/>
    </source>
</evidence>
<dbReference type="Pfam" id="PF02508">
    <property type="entry name" value="Rnf-Nqr"/>
    <property type="match status" value="1"/>
</dbReference>
<dbReference type="GO" id="GO:0012505">
    <property type="term" value="C:endomembrane system"/>
    <property type="evidence" value="ECO:0007669"/>
    <property type="project" value="UniProtKB-SubCell"/>
</dbReference>